<reference evidence="15" key="1">
    <citation type="submission" date="2021-06" db="EMBL/GenBank/DDBJ databases">
        <title>Parelaphostrongylus tenuis whole genome reference sequence.</title>
        <authorList>
            <person name="Garwood T.J."/>
            <person name="Larsen P.A."/>
            <person name="Fountain-Jones N.M."/>
            <person name="Garbe J.R."/>
            <person name="Macchietto M.G."/>
            <person name="Kania S.A."/>
            <person name="Gerhold R.W."/>
            <person name="Richards J.E."/>
            <person name="Wolf T.M."/>
        </authorList>
    </citation>
    <scope>NUCLEOTIDE SEQUENCE</scope>
    <source>
        <strain evidence="15">MNPRO001-30</strain>
        <tissue evidence="15">Meninges</tissue>
    </source>
</reference>
<evidence type="ECO:0000256" key="11">
    <source>
        <dbReference type="ARBA" id="ARBA00023242"/>
    </source>
</evidence>
<evidence type="ECO:0000256" key="8">
    <source>
        <dbReference type="ARBA" id="ARBA00023136"/>
    </source>
</evidence>
<accession>A0AAD5RDG8</accession>
<evidence type="ECO:0000256" key="6">
    <source>
        <dbReference type="ARBA" id="ARBA00022989"/>
    </source>
</evidence>
<evidence type="ECO:0000256" key="13">
    <source>
        <dbReference type="ARBA" id="ARBA00060498"/>
    </source>
</evidence>
<comment type="subcellular location">
    <subcellularLocation>
        <location evidence="1">Cytoplasm</location>
        <location evidence="1">Cytoskeleton</location>
    </subcellularLocation>
    <subcellularLocation>
        <location evidence="12">Endomembrane system</location>
        <topology evidence="12">Single-pass type IV membrane protein</topology>
        <orientation evidence="12">Cytoplasmic side</orientation>
    </subcellularLocation>
    <subcellularLocation>
        <location evidence="2">Nucleus membrane</location>
        <topology evidence="2">Single-pass membrane protein</topology>
        <orientation evidence="2">Cytoplasmic side</orientation>
    </subcellularLocation>
    <subcellularLocation>
        <location evidence="13">Nucleus membrane</location>
        <topology evidence="13">Single-pass type IV membrane protein</topology>
    </subcellularLocation>
</comment>
<evidence type="ECO:0000256" key="1">
    <source>
        <dbReference type="ARBA" id="ARBA00004245"/>
    </source>
</evidence>
<dbReference type="PROSITE" id="PS50021">
    <property type="entry name" value="CH"/>
    <property type="match status" value="1"/>
</dbReference>
<evidence type="ECO:0000256" key="7">
    <source>
        <dbReference type="ARBA" id="ARBA00023054"/>
    </source>
</evidence>
<dbReference type="GO" id="GO:0005856">
    <property type="term" value="C:cytoskeleton"/>
    <property type="evidence" value="ECO:0007669"/>
    <property type="project" value="UniProtKB-SubCell"/>
</dbReference>
<proteinExistence type="predicted"/>
<dbReference type="Proteomes" id="UP001196413">
    <property type="component" value="Unassembled WGS sequence"/>
</dbReference>
<evidence type="ECO:0000313" key="15">
    <source>
        <dbReference type="EMBL" id="KAJ1374413.1"/>
    </source>
</evidence>
<evidence type="ECO:0000256" key="9">
    <source>
        <dbReference type="ARBA" id="ARBA00023203"/>
    </source>
</evidence>
<dbReference type="InterPro" id="IPR001715">
    <property type="entry name" value="CH_dom"/>
</dbReference>
<keyword evidence="8" id="KW-0472">Membrane</keyword>
<dbReference type="GO" id="GO:0005737">
    <property type="term" value="C:cytoplasm"/>
    <property type="evidence" value="ECO:0007669"/>
    <property type="project" value="UniProtKB-ARBA"/>
</dbReference>
<evidence type="ECO:0000256" key="2">
    <source>
        <dbReference type="ARBA" id="ARBA00004528"/>
    </source>
</evidence>
<organism evidence="15 16">
    <name type="scientific">Parelaphostrongylus tenuis</name>
    <name type="common">Meningeal worm</name>
    <dbReference type="NCBI Taxonomy" id="148309"/>
    <lineage>
        <taxon>Eukaryota</taxon>
        <taxon>Metazoa</taxon>
        <taxon>Ecdysozoa</taxon>
        <taxon>Nematoda</taxon>
        <taxon>Chromadorea</taxon>
        <taxon>Rhabditida</taxon>
        <taxon>Rhabditina</taxon>
        <taxon>Rhabditomorpha</taxon>
        <taxon>Strongyloidea</taxon>
        <taxon>Metastrongylidae</taxon>
        <taxon>Parelaphostrongylus</taxon>
    </lineage>
</organism>
<keyword evidence="7" id="KW-0175">Coiled coil</keyword>
<dbReference type="FunFam" id="1.10.418.10:FF:000099">
    <property type="entry name" value="Nuclear anchorage protein 1"/>
    <property type="match status" value="1"/>
</dbReference>
<evidence type="ECO:0000256" key="12">
    <source>
        <dbReference type="ARBA" id="ARBA00060457"/>
    </source>
</evidence>
<keyword evidence="16" id="KW-1185">Reference proteome</keyword>
<dbReference type="InterPro" id="IPR036872">
    <property type="entry name" value="CH_dom_sf"/>
</dbReference>
<keyword evidence="4" id="KW-0812">Transmembrane</keyword>
<dbReference type="EMBL" id="JAHQIW010007458">
    <property type="protein sequence ID" value="KAJ1374413.1"/>
    <property type="molecule type" value="Genomic_DNA"/>
</dbReference>
<gene>
    <name evidence="15" type="primary">ANC-1_2</name>
    <name evidence="15" type="ORF">KIN20_037097</name>
</gene>
<protein>
    <submittedName>
        <fullName evidence="15">CAMSAP CH domain</fullName>
    </submittedName>
</protein>
<keyword evidence="6" id="KW-1133">Transmembrane helix</keyword>
<evidence type="ECO:0000256" key="10">
    <source>
        <dbReference type="ARBA" id="ARBA00023212"/>
    </source>
</evidence>
<dbReference type="GO" id="GO:0003779">
    <property type="term" value="F:actin binding"/>
    <property type="evidence" value="ECO:0007669"/>
    <property type="project" value="UniProtKB-KW"/>
</dbReference>
<evidence type="ECO:0000256" key="4">
    <source>
        <dbReference type="ARBA" id="ARBA00022692"/>
    </source>
</evidence>
<dbReference type="PANTHER" id="PTHR11915">
    <property type="entry name" value="SPECTRIN/FILAMIN RELATED CYTOSKELETAL PROTEIN"/>
    <property type="match status" value="1"/>
</dbReference>
<dbReference type="GO" id="GO:0031965">
    <property type="term" value="C:nuclear membrane"/>
    <property type="evidence" value="ECO:0007669"/>
    <property type="project" value="UniProtKB-SubCell"/>
</dbReference>
<keyword evidence="5" id="KW-0677">Repeat</keyword>
<feature type="domain" description="Calponin-homology (CH)" evidence="14">
    <location>
        <begin position="58"/>
        <end position="163"/>
    </location>
</feature>
<keyword evidence="11" id="KW-0539">Nucleus</keyword>
<evidence type="ECO:0000256" key="5">
    <source>
        <dbReference type="ARBA" id="ARBA00022737"/>
    </source>
</evidence>
<keyword evidence="10" id="KW-0206">Cytoskeleton</keyword>
<keyword evidence="3" id="KW-0963">Cytoplasm</keyword>
<dbReference type="Gene3D" id="1.10.418.10">
    <property type="entry name" value="Calponin-like domain"/>
    <property type="match status" value="1"/>
</dbReference>
<dbReference type="SUPFAM" id="SSF47576">
    <property type="entry name" value="Calponin-homology domain, CH-domain"/>
    <property type="match status" value="1"/>
</dbReference>
<sequence>MALLREWGWGSTCTQFDREVTPVRSPTSPIKSHIASILSSPPSTSAESPKVSVRQMKNSVEQVMIRWINTEVAQKINRHVENMDRDWKDGIMFNALVYRWKPEVVDIVKVRESDARTNLENAFDLAQKHLGIKRLLEVDDVLCTKPDKRSIITYVSQFIRAFGESLPVTEGNDIYSDFLQWLSTACSLDFINSEQGIYFRVRREFIEYRCLYNTIMATKFNFTLEELNDIQEKWETLQHNLEAAAVTIEKRLPQPYSSLSDWTAVGQSIINRPLNLPTENPQKCLVILQKMISEHNSGRLGSRPIAAEYVEPLRLRMEALAAEEPLKIATLKILHSQYVLLAYLYDLDYKMELWRGVEDQVMACLENEVKGSQRLVEKVADSID</sequence>
<keyword evidence="9" id="KW-0009">Actin-binding</keyword>
<evidence type="ECO:0000259" key="14">
    <source>
        <dbReference type="PROSITE" id="PS50021"/>
    </source>
</evidence>
<dbReference type="AlphaFoldDB" id="A0AAD5RDG8"/>
<name>A0AAD5RDG8_PARTN</name>
<evidence type="ECO:0000256" key="3">
    <source>
        <dbReference type="ARBA" id="ARBA00022490"/>
    </source>
</evidence>
<comment type="caution">
    <text evidence="15">The sequence shown here is derived from an EMBL/GenBank/DDBJ whole genome shotgun (WGS) entry which is preliminary data.</text>
</comment>
<dbReference type="SMART" id="SM00033">
    <property type="entry name" value="CH"/>
    <property type="match status" value="1"/>
</dbReference>
<evidence type="ECO:0000313" key="16">
    <source>
        <dbReference type="Proteomes" id="UP001196413"/>
    </source>
</evidence>
<dbReference type="Pfam" id="PF00307">
    <property type="entry name" value="CH"/>
    <property type="match status" value="1"/>
</dbReference>